<keyword evidence="3" id="KW-1185">Reference proteome</keyword>
<gene>
    <name evidence="2" type="ORF">NX720_06030</name>
</gene>
<dbReference type="RefSeq" id="WP_262600067.1">
    <property type="nucleotide sequence ID" value="NZ_CP103300.1"/>
</dbReference>
<dbReference type="Proteomes" id="UP001163255">
    <property type="component" value="Chromosome"/>
</dbReference>
<proteinExistence type="predicted"/>
<sequence>MNRLFYALLLTAVFSSTSTNTHADVVHQLAGMDTTGNAVVIEYAKNKHWEVVFEGLLDHCSIEASDQSNRPVPNTFHQPLGNGQFAFACPNGYVIIAENGKPAVPIELPTRKWRWIGTETRYPVYLLFSRVFNNAFKKNWLFVAQGRYLFIIDLDTRDLFYENNWSGYFGLGYFGLGYFGLGSFGLGSFGLGYFAFFRSFGLGYSFLEAGRNETIDSLDIYKDKLGTFNLLASMELPIGIGPRSAHCFAVLPLRDGTPDNAWRYITLPSKSEEPKDILEYYSIKFKCDANRLPFESKTFLAFNAYNWPAQLPDPPALSSLTGTTIQPQLDHYHSYIAFEKSPDNTDYSVRKRTKENAFSREEL</sequence>
<accession>A0ABY6GZN5</accession>
<keyword evidence="1" id="KW-0732">Signal</keyword>
<name>A0ABY6GZN5_9GAMM</name>
<organism evidence="2 3">
    <name type="scientific">Endozoicomonas euniceicola</name>
    <dbReference type="NCBI Taxonomy" id="1234143"/>
    <lineage>
        <taxon>Bacteria</taxon>
        <taxon>Pseudomonadati</taxon>
        <taxon>Pseudomonadota</taxon>
        <taxon>Gammaproteobacteria</taxon>
        <taxon>Oceanospirillales</taxon>
        <taxon>Endozoicomonadaceae</taxon>
        <taxon>Endozoicomonas</taxon>
    </lineage>
</organism>
<feature type="signal peptide" evidence="1">
    <location>
        <begin position="1"/>
        <end position="23"/>
    </location>
</feature>
<evidence type="ECO:0000313" key="3">
    <source>
        <dbReference type="Proteomes" id="UP001163255"/>
    </source>
</evidence>
<protein>
    <submittedName>
        <fullName evidence="2">Uncharacterized protein</fullName>
    </submittedName>
</protein>
<evidence type="ECO:0000256" key="1">
    <source>
        <dbReference type="SAM" id="SignalP"/>
    </source>
</evidence>
<dbReference type="EMBL" id="CP103300">
    <property type="protein sequence ID" value="UYM17476.1"/>
    <property type="molecule type" value="Genomic_DNA"/>
</dbReference>
<feature type="chain" id="PRO_5045975776" evidence="1">
    <location>
        <begin position="24"/>
        <end position="363"/>
    </location>
</feature>
<reference evidence="2" key="1">
    <citation type="submission" date="2022-10" db="EMBL/GenBank/DDBJ databases">
        <title>Completed Genome Sequence of two octocoral isolated bacterium, Endozoicomonas euniceicola EF212T and Endozoicomonas gorgoniicola PS125T.</title>
        <authorList>
            <person name="Chiou Y.-J."/>
            <person name="Chen Y.-H."/>
        </authorList>
    </citation>
    <scope>NUCLEOTIDE SEQUENCE</scope>
    <source>
        <strain evidence="2">EF212</strain>
    </source>
</reference>
<evidence type="ECO:0000313" key="2">
    <source>
        <dbReference type="EMBL" id="UYM17476.1"/>
    </source>
</evidence>